<dbReference type="InterPro" id="IPR001633">
    <property type="entry name" value="EAL_dom"/>
</dbReference>
<feature type="domain" description="GGDEF" evidence="5">
    <location>
        <begin position="198"/>
        <end position="330"/>
    </location>
</feature>
<dbReference type="PANTHER" id="PTHR44757:SF2">
    <property type="entry name" value="BIOFILM ARCHITECTURE MAINTENANCE PROTEIN MBAA"/>
    <property type="match status" value="1"/>
</dbReference>
<dbReference type="InterPro" id="IPR052155">
    <property type="entry name" value="Biofilm_reg_signaling"/>
</dbReference>
<protein>
    <recommendedName>
        <fullName evidence="1">cyclic-guanylate-specific phosphodiesterase</fullName>
        <ecNumber evidence="1">3.1.4.52</ecNumber>
    </recommendedName>
</protein>
<dbReference type="Pfam" id="PF00563">
    <property type="entry name" value="EAL"/>
    <property type="match status" value="1"/>
</dbReference>
<dbReference type="PROSITE" id="PS50883">
    <property type="entry name" value="EAL"/>
    <property type="match status" value="1"/>
</dbReference>
<evidence type="ECO:0000313" key="6">
    <source>
        <dbReference type="EMBL" id="AFL75943.1"/>
    </source>
</evidence>
<dbReference type="InterPro" id="IPR029787">
    <property type="entry name" value="Nucleotide_cyclase"/>
</dbReference>
<dbReference type="CDD" id="cd01948">
    <property type="entry name" value="EAL"/>
    <property type="match status" value="1"/>
</dbReference>
<dbReference type="KEGG" id="tvi:Thivi_4122"/>
<dbReference type="Pfam" id="PF00990">
    <property type="entry name" value="GGDEF"/>
    <property type="match status" value="1"/>
</dbReference>
<evidence type="ECO:0000313" key="7">
    <source>
        <dbReference type="Proteomes" id="UP000006062"/>
    </source>
</evidence>
<dbReference type="Gene3D" id="3.30.450.20">
    <property type="entry name" value="PAS domain"/>
    <property type="match status" value="1"/>
</dbReference>
<dbReference type="OrthoDB" id="1316910at2"/>
<dbReference type="PANTHER" id="PTHR44757">
    <property type="entry name" value="DIGUANYLATE CYCLASE DGCP"/>
    <property type="match status" value="1"/>
</dbReference>
<dbReference type="AlphaFoldDB" id="I3YG25"/>
<dbReference type="InterPro" id="IPR000160">
    <property type="entry name" value="GGDEF_dom"/>
</dbReference>
<dbReference type="InterPro" id="IPR035965">
    <property type="entry name" value="PAS-like_dom_sf"/>
</dbReference>
<dbReference type="Pfam" id="PF00989">
    <property type="entry name" value="PAS"/>
    <property type="match status" value="1"/>
</dbReference>
<keyword evidence="2" id="KW-0973">c-di-GMP</keyword>
<dbReference type="InterPro" id="IPR013767">
    <property type="entry name" value="PAS_fold"/>
</dbReference>
<organism evidence="6 7">
    <name type="scientific">Thiocystis violascens (strain ATCC 17096 / DSM 198 / 6111)</name>
    <name type="common">Chromatium violascens</name>
    <dbReference type="NCBI Taxonomy" id="765911"/>
    <lineage>
        <taxon>Bacteria</taxon>
        <taxon>Pseudomonadati</taxon>
        <taxon>Pseudomonadota</taxon>
        <taxon>Gammaproteobacteria</taxon>
        <taxon>Chromatiales</taxon>
        <taxon>Chromatiaceae</taxon>
        <taxon>Thiocystis</taxon>
    </lineage>
</organism>
<evidence type="ECO:0000259" key="5">
    <source>
        <dbReference type="PROSITE" id="PS50887"/>
    </source>
</evidence>
<dbReference type="InterPro" id="IPR000014">
    <property type="entry name" value="PAS"/>
</dbReference>
<dbReference type="STRING" id="765911.Thivi_4122"/>
<dbReference type="SMART" id="SM00052">
    <property type="entry name" value="EAL"/>
    <property type="match status" value="1"/>
</dbReference>
<dbReference type="Proteomes" id="UP000006062">
    <property type="component" value="Chromosome"/>
</dbReference>
<dbReference type="GO" id="GO:0071111">
    <property type="term" value="F:cyclic-guanylate-specific phosphodiesterase activity"/>
    <property type="evidence" value="ECO:0007669"/>
    <property type="project" value="UniProtKB-EC"/>
</dbReference>
<dbReference type="CDD" id="cd00130">
    <property type="entry name" value="PAS"/>
    <property type="match status" value="1"/>
</dbReference>
<reference evidence="6 7" key="1">
    <citation type="submission" date="2012-06" db="EMBL/GenBank/DDBJ databases">
        <title>Complete sequence of Thiocystis violascens DSM 198.</title>
        <authorList>
            <consortium name="US DOE Joint Genome Institute"/>
            <person name="Lucas S."/>
            <person name="Han J."/>
            <person name="Lapidus A."/>
            <person name="Cheng J.-F."/>
            <person name="Goodwin L."/>
            <person name="Pitluck S."/>
            <person name="Peters L."/>
            <person name="Ovchinnikova G."/>
            <person name="Teshima H."/>
            <person name="Detter J.C."/>
            <person name="Han C."/>
            <person name="Tapia R."/>
            <person name="Land M."/>
            <person name="Hauser L."/>
            <person name="Kyrpides N."/>
            <person name="Ivanova N."/>
            <person name="Pagani I."/>
            <person name="Vogl K."/>
            <person name="Liu Z."/>
            <person name="Frigaard N.-U."/>
            <person name="Bryant D."/>
            <person name="Woyke T."/>
        </authorList>
    </citation>
    <scope>NUCLEOTIDE SEQUENCE [LARGE SCALE GENOMIC DNA]</scope>
    <source>
        <strain evidence="7">ATCC 17096 / DSM 198 / 6111</strain>
    </source>
</reference>
<dbReference type="eggNOG" id="COG5001">
    <property type="taxonomic scope" value="Bacteria"/>
</dbReference>
<keyword evidence="7" id="KW-1185">Reference proteome</keyword>
<dbReference type="HOGENOM" id="CLU_000445_70_20_6"/>
<dbReference type="SMART" id="SM00267">
    <property type="entry name" value="GGDEF"/>
    <property type="match status" value="1"/>
</dbReference>
<dbReference type="InterPro" id="IPR035919">
    <property type="entry name" value="EAL_sf"/>
</dbReference>
<proteinExistence type="predicted"/>
<evidence type="ECO:0000259" key="3">
    <source>
        <dbReference type="PROSITE" id="PS50112"/>
    </source>
</evidence>
<feature type="domain" description="PAS" evidence="3">
    <location>
        <begin position="39"/>
        <end position="84"/>
    </location>
</feature>
<dbReference type="CDD" id="cd01949">
    <property type="entry name" value="GGDEF"/>
    <property type="match status" value="1"/>
</dbReference>
<dbReference type="Gene3D" id="3.20.20.450">
    <property type="entry name" value="EAL domain"/>
    <property type="match status" value="1"/>
</dbReference>
<dbReference type="PROSITE" id="PS50112">
    <property type="entry name" value="PAS"/>
    <property type="match status" value="1"/>
</dbReference>
<dbReference type="NCBIfam" id="TIGR00254">
    <property type="entry name" value="GGDEF"/>
    <property type="match status" value="1"/>
</dbReference>
<dbReference type="NCBIfam" id="TIGR00229">
    <property type="entry name" value="sensory_box"/>
    <property type="match status" value="1"/>
</dbReference>
<feature type="domain" description="EAL" evidence="4">
    <location>
        <begin position="339"/>
        <end position="593"/>
    </location>
</feature>
<evidence type="ECO:0000256" key="1">
    <source>
        <dbReference type="ARBA" id="ARBA00012282"/>
    </source>
</evidence>
<gene>
    <name evidence="6" type="ordered locus">Thivi_4122</name>
</gene>
<dbReference type="FunFam" id="3.20.20.450:FF:000001">
    <property type="entry name" value="Cyclic di-GMP phosphodiesterase yahA"/>
    <property type="match status" value="1"/>
</dbReference>
<dbReference type="Gene3D" id="3.30.70.270">
    <property type="match status" value="1"/>
</dbReference>
<dbReference type="SUPFAM" id="SSF55785">
    <property type="entry name" value="PYP-like sensor domain (PAS domain)"/>
    <property type="match status" value="1"/>
</dbReference>
<dbReference type="InterPro" id="IPR043128">
    <property type="entry name" value="Rev_trsase/Diguanyl_cyclase"/>
</dbReference>
<dbReference type="EMBL" id="CP003154">
    <property type="protein sequence ID" value="AFL75943.1"/>
    <property type="molecule type" value="Genomic_DNA"/>
</dbReference>
<sequence>MRHRGHWRSRSAMSFLHCLLRRDVDVADQADAEQTLFSGSEDCRQLIENAPEGILIMDANGRFLYVNRHLALMVGYPANDLMGRVLGDLIPDRQQRDELCQFLKNLPQRLDPATEQCLSTLLRRRDGTEFTADIRLNWLDSGGKPRITAFVRDLTGHQQQAYLLRTMATYDDLTGLPNRMQLPELLAATLSASGGVSVGAALLLMDLDHFRQVNDSLGHEFGDLLLMAVCARLVECLPPGTPLVRFSGDELVALLENVDRDQVIRVAEDVRTALDTPILINDWEYRQSVSLGIALIPLDGQELSPLVRKADLALGCAKAAGRNTYEFYDGPVAERALRRHQLHGLLRQALERREFHLHYQPRVDLLSGRISGWEALLRWNSPEEGAIGPAEFIPVAEESGLILGIGDWVLHHALAQHAHWQALGLAPGIMAINVSPRQLRLPDFTQRIAAALALNRLQPGQLEIEITETALMEDVSHATLRLNELSRLGVKLAVDDFGTGYSSLGYLRTFPLDRLKIDRSFVTPLGSDAHDEAIAHAIIVLAHSLDLTVVAEGVETEAQLRYLLSNQCEEIQGFLFSRPLPAGECERLLREDRRLAVDDRVSTGSVAVGRD</sequence>
<dbReference type="EC" id="3.1.4.52" evidence="1"/>
<dbReference type="SUPFAM" id="SSF55073">
    <property type="entry name" value="Nucleotide cyclase"/>
    <property type="match status" value="1"/>
</dbReference>
<evidence type="ECO:0000259" key="4">
    <source>
        <dbReference type="PROSITE" id="PS50883"/>
    </source>
</evidence>
<accession>I3YG25</accession>
<evidence type="ECO:0000256" key="2">
    <source>
        <dbReference type="ARBA" id="ARBA00022636"/>
    </source>
</evidence>
<dbReference type="GO" id="GO:0006355">
    <property type="term" value="P:regulation of DNA-templated transcription"/>
    <property type="evidence" value="ECO:0007669"/>
    <property type="project" value="InterPro"/>
</dbReference>
<name>I3YG25_THIV6</name>
<dbReference type="SUPFAM" id="SSF141868">
    <property type="entry name" value="EAL domain-like"/>
    <property type="match status" value="1"/>
</dbReference>
<dbReference type="PROSITE" id="PS50887">
    <property type="entry name" value="GGDEF"/>
    <property type="match status" value="1"/>
</dbReference>
<dbReference type="SMART" id="SM00091">
    <property type="entry name" value="PAS"/>
    <property type="match status" value="1"/>
</dbReference>